<protein>
    <submittedName>
        <fullName evidence="2">NADH-quinone oxidoreductase subunit C</fullName>
        <ecNumber evidence="2">1.6.5.9</ecNumber>
    </submittedName>
</protein>
<dbReference type="SUPFAM" id="SSF56762">
    <property type="entry name" value="HydB/Nqo4-like"/>
    <property type="match status" value="1"/>
</dbReference>
<dbReference type="EMBL" id="CP154858">
    <property type="protein sequence ID" value="XDT73943.1"/>
    <property type="molecule type" value="Genomic_DNA"/>
</dbReference>
<dbReference type="KEGG" id="tcd:AAIA72_08225"/>
<dbReference type="InterPro" id="IPR037232">
    <property type="entry name" value="NADH_quin_OxRdtase_su_C/D-like"/>
</dbReference>
<dbReference type="Gene3D" id="3.30.460.80">
    <property type="entry name" value="NADH:ubiquinone oxidoreductase, 30kDa subunit"/>
    <property type="match status" value="1"/>
</dbReference>
<proteinExistence type="predicted"/>
<dbReference type="PANTHER" id="PTHR43485">
    <property type="entry name" value="HYDROGENASE-4 COMPONENT G"/>
    <property type="match status" value="1"/>
</dbReference>
<dbReference type="InterPro" id="IPR001268">
    <property type="entry name" value="NADH_UbQ_OxRdtase_30kDa_su"/>
</dbReference>
<keyword evidence="2" id="KW-0560">Oxidoreductase</keyword>
<dbReference type="GO" id="GO:0050136">
    <property type="term" value="F:NADH dehydrogenase (quinone) (non-electrogenic) activity"/>
    <property type="evidence" value="ECO:0007669"/>
    <property type="project" value="UniProtKB-EC"/>
</dbReference>
<dbReference type="Gene3D" id="1.10.645.10">
    <property type="entry name" value="Cytochrome-c3 Hydrogenase, chain B"/>
    <property type="match status" value="1"/>
</dbReference>
<name>A0AB39V0L2_9GAMM</name>
<gene>
    <name evidence="2" type="ORF">AAIA72_08225</name>
</gene>
<dbReference type="AlphaFoldDB" id="A0AB39V0L2"/>
<reference evidence="2" key="1">
    <citation type="submission" date="2024-05" db="EMBL/GenBank/DDBJ databases">
        <title>Genome sequencing of novel strain.</title>
        <authorList>
            <person name="Ganbat D."/>
            <person name="Ganbat S."/>
            <person name="Lee S.-J."/>
        </authorList>
    </citation>
    <scope>NUCLEOTIDE SEQUENCE</scope>
    <source>
        <strain evidence="2">SMD15-11</strain>
    </source>
</reference>
<dbReference type="GO" id="GO:0008137">
    <property type="term" value="F:NADH dehydrogenase (ubiquinone) activity"/>
    <property type="evidence" value="ECO:0007669"/>
    <property type="project" value="InterPro"/>
</dbReference>
<feature type="domain" description="NADH:ubiquinone oxidoreductase 30kDa subunit" evidence="1">
    <location>
        <begin position="56"/>
        <end position="139"/>
    </location>
</feature>
<evidence type="ECO:0000313" key="2">
    <source>
        <dbReference type="EMBL" id="XDT73943.1"/>
    </source>
</evidence>
<dbReference type="RefSeq" id="WP_369602917.1">
    <property type="nucleotide sequence ID" value="NZ_CP154858.1"/>
</dbReference>
<sequence length="314" mass="35366">MSLQSWLSTLGVREFPATRAGDRLAAWEIAESCWIAAHEQIRERGGRFSALWADEPDDRVVYALLWCEGQYYLLRTRPVDMQLPSVSRIWANADRPERYTRDMYGIDFTDALDSRRWARHQAWSKKDFPLLKDFPAEGRRQEASTDPDAPYGYHQVQGVQVYEIPVGPVHAGIIEPGHFRFNAAGERILSLEERLGYVHKGIEKRAAGQSVAQVARLASRVSGDSAAAHSLAFALAVEAATGLDCLPEAVQIVRAVALERERIANHLGDIGAICNDVGFAFMQMQCSRLRELWQRRQHHMFGHRLMMDVVVPGG</sequence>
<dbReference type="EC" id="1.6.5.9" evidence="2"/>
<dbReference type="PANTHER" id="PTHR43485:SF1">
    <property type="entry name" value="FORMATE HYDROGENLYASE SUBUNIT 5-RELATED"/>
    <property type="match status" value="1"/>
</dbReference>
<dbReference type="InterPro" id="IPR052197">
    <property type="entry name" value="ComplexI_49kDa-like"/>
</dbReference>
<organism evidence="2">
    <name type="scientific">Thermohahella caldifontis</name>
    <dbReference type="NCBI Taxonomy" id="3142973"/>
    <lineage>
        <taxon>Bacteria</taxon>
        <taxon>Pseudomonadati</taxon>
        <taxon>Pseudomonadota</taxon>
        <taxon>Gammaproteobacteria</taxon>
        <taxon>Oceanospirillales</taxon>
        <taxon>Hahellaceae</taxon>
        <taxon>Thermohahella</taxon>
    </lineage>
</organism>
<accession>A0AB39V0L2</accession>
<dbReference type="SUPFAM" id="SSF143243">
    <property type="entry name" value="Nqo5-like"/>
    <property type="match status" value="1"/>
</dbReference>
<dbReference type="Pfam" id="PF00329">
    <property type="entry name" value="Complex1_30kDa"/>
    <property type="match status" value="1"/>
</dbReference>
<dbReference type="InterPro" id="IPR029014">
    <property type="entry name" value="NiFe-Hase_large"/>
</dbReference>
<evidence type="ECO:0000259" key="1">
    <source>
        <dbReference type="Pfam" id="PF00329"/>
    </source>
</evidence>